<dbReference type="AlphaFoldDB" id="F6B5I1"/>
<dbReference type="KEGG" id="dca:Desca_2591"/>
<protein>
    <submittedName>
        <fullName evidence="1">Uncharacterized protein</fullName>
    </submittedName>
</protein>
<evidence type="ECO:0000313" key="1">
    <source>
        <dbReference type="EMBL" id="AEF95413.1"/>
    </source>
</evidence>
<accession>F6B5I1</accession>
<sequence length="52" mass="6178">MKKIKKMKNKKIKTQIKKDDKLTIFEIRCSANKSPQGLFTNFTNYLLVFQVK</sequence>
<dbReference type="EMBL" id="CP002736">
    <property type="protein sequence ID" value="AEF95413.1"/>
    <property type="molecule type" value="Genomic_DNA"/>
</dbReference>
<dbReference type="HOGENOM" id="CLU_3079121_0_0_9"/>
<name>F6B5I1_DESCC</name>
<gene>
    <name evidence="1" type="ordered locus">Desca_2591</name>
</gene>
<organism evidence="1 2">
    <name type="scientific">Desulfotomaculum nigrificans (strain DSM 14880 / VKM B-2319 / CO-1-SRB)</name>
    <name type="common">Desulfotomaculum carboxydivorans</name>
    <dbReference type="NCBI Taxonomy" id="868595"/>
    <lineage>
        <taxon>Bacteria</taxon>
        <taxon>Bacillati</taxon>
        <taxon>Bacillota</taxon>
        <taxon>Clostridia</taxon>
        <taxon>Eubacteriales</taxon>
        <taxon>Desulfotomaculaceae</taxon>
        <taxon>Desulfotomaculum</taxon>
    </lineage>
</organism>
<proteinExistence type="predicted"/>
<evidence type="ECO:0000313" key="2">
    <source>
        <dbReference type="Proteomes" id="UP000009226"/>
    </source>
</evidence>
<dbReference type="Proteomes" id="UP000009226">
    <property type="component" value="Chromosome"/>
</dbReference>
<keyword evidence="2" id="KW-1185">Reference proteome</keyword>
<reference evidence="1" key="1">
    <citation type="submission" date="2011-05" db="EMBL/GenBank/DDBJ databases">
        <title>Complete sequence of Desulfotomaculum carboxydivorans CO-1-SRB.</title>
        <authorList>
            <consortium name="US DOE Joint Genome Institute"/>
            <person name="Lucas S."/>
            <person name="Han J."/>
            <person name="Lapidus A."/>
            <person name="Cheng J.-F."/>
            <person name="Goodwin L."/>
            <person name="Pitluck S."/>
            <person name="Peters L."/>
            <person name="Mikhailova N."/>
            <person name="Lu M."/>
            <person name="Han C."/>
            <person name="Tapia R."/>
            <person name="Land M."/>
            <person name="Hauser L."/>
            <person name="Kyrpides N."/>
            <person name="Ivanova N."/>
            <person name="Pagani I."/>
            <person name="Stams A."/>
            <person name="Plugge C."/>
            <person name="Muyzer G."/>
            <person name="Kuever J."/>
            <person name="Parshina S."/>
            <person name="Ivanova A."/>
            <person name="Nazina T."/>
            <person name="Woyke T."/>
        </authorList>
    </citation>
    <scope>NUCLEOTIDE SEQUENCE [LARGE SCALE GENOMIC DNA]</scope>
    <source>
        <strain evidence="1">CO-1-SRB</strain>
    </source>
</reference>